<dbReference type="InterPro" id="IPR011990">
    <property type="entry name" value="TPR-like_helical_dom_sf"/>
</dbReference>
<organism evidence="2 3">
    <name type="scientific">Azospirillum oleiclasticum</name>
    <dbReference type="NCBI Taxonomy" id="2735135"/>
    <lineage>
        <taxon>Bacteria</taxon>
        <taxon>Pseudomonadati</taxon>
        <taxon>Pseudomonadota</taxon>
        <taxon>Alphaproteobacteria</taxon>
        <taxon>Rhodospirillales</taxon>
        <taxon>Azospirillaceae</taxon>
        <taxon>Azospirillum</taxon>
    </lineage>
</organism>
<evidence type="ECO:0000313" key="2">
    <source>
        <dbReference type="EMBL" id="NYZ24981.1"/>
    </source>
</evidence>
<comment type="caution">
    <text evidence="2">The sequence shown here is derived from an EMBL/GenBank/DDBJ whole genome shotgun (WGS) entry which is preliminary data.</text>
</comment>
<dbReference type="InterPro" id="IPR019734">
    <property type="entry name" value="TPR_rpt"/>
</dbReference>
<dbReference type="PROSITE" id="PS50005">
    <property type="entry name" value="TPR"/>
    <property type="match status" value="2"/>
</dbReference>
<dbReference type="RefSeq" id="WP_180286755.1">
    <property type="nucleotide sequence ID" value="NZ_JABFDB010000049.1"/>
</dbReference>
<dbReference type="Pfam" id="PF14559">
    <property type="entry name" value="TPR_19"/>
    <property type="match status" value="1"/>
</dbReference>
<sequence length="590" mass="65349">MNDDTLVRAARRDPGAVCAIALERARAGELELAIRLWRAVLAASPGHAEAAALLPDAIDRLLRAGFGRHRAGRPDEAEPFYRAVLRNDPGNADALHLLALVVAPRDGVEADALYRAAFAARPEFPEALHNHARFLTATGRYDAAVAVLRRLLAIDPQWPDGCHALGMALNGAERGREAVPWFRRMLVLVPDHVEAWLSIASYDDRAGRMEEALGAYRGAVALRPDLEMPHFMLAHALLKLGRPAEAAGSLGRCDRLAPGDHRNALSLGMVLEALEDWDGAEAAYALAVRLCPSSGENFTLHALLRLRRAFDWPEKPRLAASGARVTMTTLGRNGRFGNSILQYAFLRLYAAEHGMAYEVPEWVGRYLFDGNDPWPSAPLSVLHEADARLADSLARRIPLVYRNYNLLGHFCYPTAAMARHRGLFRDMLAPNPVLRPRLDHAMERLRGMGRTVVSVHLRRGDFGQGPFWIAPEAWYQAWLEEHWAGLDAPVLHLATDEPALAEAFGRYRPVVPADLGVSLPGADFYLDFHILSCADVVLISNSTFSFTATMLNAARDGGEARRFLRPDRDRRCLVPYDPWDADPPQLFRPS</sequence>
<name>A0ABX2TMM2_9PROT</name>
<evidence type="ECO:0000256" key="1">
    <source>
        <dbReference type="PROSITE-ProRule" id="PRU00339"/>
    </source>
</evidence>
<dbReference type="InterPro" id="IPR052943">
    <property type="entry name" value="TMTC_O-mannosyl-trnsfr"/>
</dbReference>
<dbReference type="Pfam" id="PF13432">
    <property type="entry name" value="TPR_16"/>
    <property type="match status" value="2"/>
</dbReference>
<evidence type="ECO:0000313" key="3">
    <source>
        <dbReference type="Proteomes" id="UP000584642"/>
    </source>
</evidence>
<dbReference type="SUPFAM" id="SSF48452">
    <property type="entry name" value="TPR-like"/>
    <property type="match status" value="1"/>
</dbReference>
<feature type="repeat" description="TPR" evidence="1">
    <location>
        <begin position="125"/>
        <end position="158"/>
    </location>
</feature>
<reference evidence="2 3" key="1">
    <citation type="submission" date="2020-05" db="EMBL/GenBank/DDBJ databases">
        <title>Azospirillum oleiclasticum sp. nov, a nitrogen-fixing and heavy crude oil-emulsifying bacterium isolated from the crude oil of Yumen Oilfield.</title>
        <authorList>
            <person name="Wu D."/>
            <person name="Cai M."/>
            <person name="Zhang X."/>
        </authorList>
    </citation>
    <scope>NUCLEOTIDE SEQUENCE [LARGE SCALE GENOMIC DNA]</scope>
    <source>
        <strain evidence="2 3">ROY-1-1-2</strain>
    </source>
</reference>
<dbReference type="Gene3D" id="1.25.40.10">
    <property type="entry name" value="Tetratricopeptide repeat domain"/>
    <property type="match status" value="3"/>
</dbReference>
<dbReference type="SMART" id="SM00028">
    <property type="entry name" value="TPR"/>
    <property type="match status" value="7"/>
</dbReference>
<keyword evidence="1" id="KW-0802">TPR repeat</keyword>
<accession>A0ABX2TMM2</accession>
<dbReference type="EMBL" id="JABFDB010000049">
    <property type="protein sequence ID" value="NYZ24981.1"/>
    <property type="molecule type" value="Genomic_DNA"/>
</dbReference>
<keyword evidence="3" id="KW-1185">Reference proteome</keyword>
<dbReference type="CDD" id="cd11301">
    <property type="entry name" value="Fut1_Fut2_like"/>
    <property type="match status" value="1"/>
</dbReference>
<feature type="repeat" description="TPR" evidence="1">
    <location>
        <begin position="193"/>
        <end position="226"/>
    </location>
</feature>
<dbReference type="PANTHER" id="PTHR44809">
    <property type="match status" value="1"/>
</dbReference>
<proteinExistence type="predicted"/>
<gene>
    <name evidence="2" type="ORF">HND93_35205</name>
</gene>
<dbReference type="PANTHER" id="PTHR44809:SF1">
    <property type="entry name" value="PROTEIN O-MANNOSYL-TRANSFERASE TMTC1"/>
    <property type="match status" value="1"/>
</dbReference>
<protein>
    <submittedName>
        <fullName evidence="2">Tetratricopeptide repeat protein</fullName>
    </submittedName>
</protein>
<dbReference type="Proteomes" id="UP000584642">
    <property type="component" value="Unassembled WGS sequence"/>
</dbReference>